<evidence type="ECO:0000256" key="1">
    <source>
        <dbReference type="ARBA" id="ARBA00002566"/>
    </source>
</evidence>
<comment type="cofactor">
    <cofactor evidence="16">
        <name>heme b</name>
        <dbReference type="ChEBI" id="CHEBI:60344"/>
    </cofactor>
    <text evidence="16">Binds 2 heme groups non-covalently.</text>
</comment>
<comment type="subcellular location">
    <subcellularLocation>
        <location evidence="2">Mitochondrion inner membrane</location>
        <topology evidence="2">Multi-pass membrane protein</topology>
    </subcellularLocation>
</comment>
<dbReference type="CDD" id="cd00284">
    <property type="entry name" value="Cytochrome_b_N"/>
    <property type="match status" value="1"/>
</dbReference>
<dbReference type="AlphaFoldDB" id="Q9T9H3"/>
<dbReference type="GO" id="GO:0046872">
    <property type="term" value="F:metal ion binding"/>
    <property type="evidence" value="ECO:0007669"/>
    <property type="project" value="UniProtKB-UniRule"/>
</dbReference>
<keyword evidence="12 16" id="KW-0408">Iron</keyword>
<keyword evidence="10 16" id="KW-0249">Electron transport</keyword>
<feature type="domain" description="Cytochrome b/b6 C-terminal region profile" evidence="18">
    <location>
        <begin position="200"/>
        <end position="362"/>
    </location>
</feature>
<organism evidence="19">
    <name type="scientific">Halocynthia roretzi</name>
    <name type="common">Sea squirt</name>
    <name type="synonym">Cynthia roretzi</name>
    <dbReference type="NCBI Taxonomy" id="7729"/>
    <lineage>
        <taxon>Eukaryota</taxon>
        <taxon>Metazoa</taxon>
        <taxon>Chordata</taxon>
        <taxon>Tunicata</taxon>
        <taxon>Ascidiacea</taxon>
        <taxon>Stolidobranchia</taxon>
        <taxon>Pyuridae</taxon>
        <taxon>Halocynthia</taxon>
    </lineage>
</organism>
<dbReference type="Pfam" id="PF00032">
    <property type="entry name" value="Cytochrom_B_C"/>
    <property type="match status" value="1"/>
</dbReference>
<dbReference type="SUPFAM" id="SSF81648">
    <property type="entry name" value="a domain/subunit of cytochrome bc1 complex (Ubiquinol-cytochrome c reductase)"/>
    <property type="match status" value="1"/>
</dbReference>
<keyword evidence="9" id="KW-0999">Mitochondrion inner membrane</keyword>
<dbReference type="RefSeq" id="NP_038246.1">
    <property type="nucleotide sequence ID" value="NC_002177.1"/>
</dbReference>
<dbReference type="InterPro" id="IPR005798">
    <property type="entry name" value="Cyt_b/b6_C"/>
</dbReference>
<evidence type="ECO:0000256" key="7">
    <source>
        <dbReference type="ARBA" id="ARBA00022692"/>
    </source>
</evidence>
<keyword evidence="4 16" id="KW-0813">Transport</keyword>
<evidence type="ECO:0000256" key="2">
    <source>
        <dbReference type="ARBA" id="ARBA00004448"/>
    </source>
</evidence>
<dbReference type="PROSITE" id="PS51002">
    <property type="entry name" value="CYTB_NTER"/>
    <property type="match status" value="1"/>
</dbReference>
<keyword evidence="11 16" id="KW-1133">Transmembrane helix</keyword>
<dbReference type="PANTHER" id="PTHR19271:SF16">
    <property type="entry name" value="CYTOCHROME B"/>
    <property type="match status" value="1"/>
</dbReference>
<feature type="transmembrane region" description="Helical" evidence="16">
    <location>
        <begin position="130"/>
        <end position="155"/>
    </location>
</feature>
<evidence type="ECO:0000256" key="15">
    <source>
        <dbReference type="ARBA" id="ARBA00023136"/>
    </source>
</evidence>
<keyword evidence="8 16" id="KW-0479">Metal-binding</keyword>
<feature type="domain" description="Cytochrome b/b6 N-terminal region profile" evidence="17">
    <location>
        <begin position="1"/>
        <end position="199"/>
    </location>
</feature>
<comment type="function">
    <text evidence="1 16">Component of the ubiquinol-cytochrome c reductase complex (complex III or cytochrome b-c1 complex) that is part of the mitochondrial respiratory chain. The b-c1 complex mediates electron transfer from ubiquinol to cytochrome c. Contributes to the generation of a proton gradient across the mitochondrial membrane that is then used for ATP synthesis.</text>
</comment>
<dbReference type="InterPro" id="IPR016174">
    <property type="entry name" value="Di-haem_cyt_TM"/>
</dbReference>
<dbReference type="GO" id="GO:0008121">
    <property type="term" value="F:quinol-cytochrome-c reductase activity"/>
    <property type="evidence" value="ECO:0007669"/>
    <property type="project" value="TreeGrafter"/>
</dbReference>
<evidence type="ECO:0000256" key="16">
    <source>
        <dbReference type="RuleBase" id="RU362117"/>
    </source>
</evidence>
<feature type="transmembrane region" description="Helical" evidence="16">
    <location>
        <begin position="281"/>
        <end position="301"/>
    </location>
</feature>
<dbReference type="PANTHER" id="PTHR19271">
    <property type="entry name" value="CYTOCHROME B"/>
    <property type="match status" value="1"/>
</dbReference>
<evidence type="ECO:0000256" key="10">
    <source>
        <dbReference type="ARBA" id="ARBA00022982"/>
    </source>
</evidence>
<dbReference type="GO" id="GO:0006122">
    <property type="term" value="P:mitochondrial electron transport, ubiquinol to cytochrome c"/>
    <property type="evidence" value="ECO:0007669"/>
    <property type="project" value="TreeGrafter"/>
</dbReference>
<evidence type="ECO:0000256" key="11">
    <source>
        <dbReference type="ARBA" id="ARBA00022989"/>
    </source>
</evidence>
<dbReference type="Gene3D" id="1.20.810.10">
    <property type="entry name" value="Cytochrome Bc1 Complex, Chain C"/>
    <property type="match status" value="1"/>
</dbReference>
<protein>
    <recommendedName>
        <fullName evidence="3 16">Cytochrome b</fullName>
    </recommendedName>
</protein>
<evidence type="ECO:0000256" key="13">
    <source>
        <dbReference type="ARBA" id="ARBA00023075"/>
    </source>
</evidence>
<dbReference type="InterPro" id="IPR048260">
    <property type="entry name" value="Cytochrome_b_C_euk/bac"/>
</dbReference>
<evidence type="ECO:0000256" key="4">
    <source>
        <dbReference type="ARBA" id="ARBA00022448"/>
    </source>
</evidence>
<evidence type="ECO:0000256" key="9">
    <source>
        <dbReference type="ARBA" id="ARBA00022792"/>
    </source>
</evidence>
<comment type="similarity">
    <text evidence="16">Belongs to the cytochrome b family.</text>
</comment>
<dbReference type="GeneID" id="808965"/>
<dbReference type="GO" id="GO:0005743">
    <property type="term" value="C:mitochondrial inner membrane"/>
    <property type="evidence" value="ECO:0007669"/>
    <property type="project" value="UniProtKB-SubCell"/>
</dbReference>
<evidence type="ECO:0000256" key="12">
    <source>
        <dbReference type="ARBA" id="ARBA00023004"/>
    </source>
</evidence>
<keyword evidence="7 16" id="KW-0812">Transmembrane</keyword>
<evidence type="ECO:0000256" key="8">
    <source>
        <dbReference type="ARBA" id="ARBA00022723"/>
    </source>
</evidence>
<geneLocation type="mitochondrion" evidence="19"/>
<feature type="transmembrane region" description="Helical" evidence="16">
    <location>
        <begin position="313"/>
        <end position="332"/>
    </location>
</feature>
<evidence type="ECO:0000256" key="6">
    <source>
        <dbReference type="ARBA" id="ARBA00022660"/>
    </source>
</evidence>
<reference evidence="19" key="1">
    <citation type="journal article" date="1999" name="Genetics">
        <title>Complete DNA sequence of the mitochondrial genome of the ascidian Halocynthia roretzi (Chordata, Urochordata).</title>
        <authorList>
            <person name="Yokobori S."/>
            <person name="Ueda T."/>
            <person name="Feldmaier-Fuchs G."/>
            <person name="Paabo S."/>
            <person name="Ueshima R."/>
            <person name="Kondow A."/>
            <person name="Nishikawa K."/>
            <person name="Watanabe K."/>
        </authorList>
    </citation>
    <scope>NUCLEOTIDE SEQUENCE</scope>
</reference>
<keyword evidence="6 16" id="KW-0679">Respiratory chain</keyword>
<evidence type="ECO:0000256" key="3">
    <source>
        <dbReference type="ARBA" id="ARBA00013531"/>
    </source>
</evidence>
<evidence type="ECO:0000259" key="17">
    <source>
        <dbReference type="PROSITE" id="PS51002"/>
    </source>
</evidence>
<evidence type="ECO:0000313" key="19">
    <source>
        <dbReference type="EMBL" id="BAA88257.1"/>
    </source>
</evidence>
<keyword evidence="5 16" id="KW-0349">Heme</keyword>
<keyword evidence="14 16" id="KW-0496">Mitochondrion</keyword>
<dbReference type="InterPro" id="IPR036150">
    <property type="entry name" value="Cyt_b/b6_C_sf"/>
</dbReference>
<accession>Q9T9H3</accession>
<dbReference type="Pfam" id="PF00033">
    <property type="entry name" value="Cytochrome_B"/>
    <property type="match status" value="1"/>
</dbReference>
<feature type="transmembrane region" description="Helical" evidence="16">
    <location>
        <begin position="67"/>
        <end position="89"/>
    </location>
</feature>
<dbReference type="GO" id="GO:0016491">
    <property type="term" value="F:oxidoreductase activity"/>
    <property type="evidence" value="ECO:0007669"/>
    <property type="project" value="UniProtKB-UniRule"/>
</dbReference>
<sequence length="362" mass="41443">MGLFLDTFAKLPSPVNLSYWWNWGSMVGVLLVGQILTGLFLTMHYVSDVGYAFDSVVHIHRDVSYGWVVRSVHANGASFFMFGLFMHVGRGLYYKSYLDFRVWYVGVILLVVSMLTSFFGYVLPWGQMSFWGATVITNLLSAIPFYGADIVYWVWGGYSVGAPTLTRFYTFHFIFPFLIAVLSLVHLVFLHSKGSTNPLKATTAGFKVSFWPYFGVKDIYGFFVVFWVLYLVVGFYPDAFGDPDNFMKANPMVTPLHIKPEWYFLFAYAILRCIPNKGLGVLALVMSIVFFFFMSIFSFLFGIKKKGVSYPMVFWVWSVNLRLLTWLGGSPVEPPYVYMAQVCGCPLFYFVIYVVYCLSFFV</sequence>
<dbReference type="PROSITE" id="PS51003">
    <property type="entry name" value="CYTB_CTER"/>
    <property type="match status" value="1"/>
</dbReference>
<dbReference type="CDD" id="cd00290">
    <property type="entry name" value="cytochrome_b_C"/>
    <property type="match status" value="1"/>
</dbReference>
<feature type="transmembrane region" description="Helical" evidence="16">
    <location>
        <begin position="219"/>
        <end position="237"/>
    </location>
</feature>
<dbReference type="CTD" id="4519"/>
<dbReference type="InterPro" id="IPR048259">
    <property type="entry name" value="Cytochrome_b_N_euk/bac"/>
</dbReference>
<dbReference type="InterPro" id="IPR027387">
    <property type="entry name" value="Cytb/b6-like_sf"/>
</dbReference>
<dbReference type="InterPro" id="IPR005797">
    <property type="entry name" value="Cyt_b/b6_N"/>
</dbReference>
<keyword evidence="13" id="KW-0830">Ubiquinone</keyword>
<evidence type="ECO:0000256" key="5">
    <source>
        <dbReference type="ARBA" id="ARBA00022617"/>
    </source>
</evidence>
<proteinExistence type="inferred from homology"/>
<name>Q9T9H3_HALRO</name>
<feature type="transmembrane region" description="Helical" evidence="16">
    <location>
        <begin position="167"/>
        <end position="190"/>
    </location>
</feature>
<evidence type="ECO:0000259" key="18">
    <source>
        <dbReference type="PROSITE" id="PS51003"/>
    </source>
</evidence>
<dbReference type="EMBL" id="AB024528">
    <property type="protein sequence ID" value="BAA88257.1"/>
    <property type="molecule type" value="Genomic_DNA"/>
</dbReference>
<feature type="transmembrane region" description="Helical" evidence="16">
    <location>
        <begin position="338"/>
        <end position="361"/>
    </location>
</feature>
<dbReference type="SUPFAM" id="SSF81342">
    <property type="entry name" value="Transmembrane di-heme cytochromes"/>
    <property type="match status" value="1"/>
</dbReference>
<evidence type="ECO:0000256" key="14">
    <source>
        <dbReference type="ARBA" id="ARBA00023128"/>
    </source>
</evidence>
<keyword evidence="15 16" id="KW-0472">Membrane</keyword>
<feature type="transmembrane region" description="Helical" evidence="16">
    <location>
        <begin position="101"/>
        <end position="123"/>
    </location>
</feature>
<feature type="transmembrane region" description="Helical" evidence="16">
    <location>
        <begin position="20"/>
        <end position="46"/>
    </location>
</feature>